<dbReference type="RefSeq" id="WP_162360851.1">
    <property type="nucleotide sequence ID" value="NZ_CP047591.1"/>
</dbReference>
<keyword evidence="2" id="KW-1185">Reference proteome</keyword>
<reference evidence="1 2" key="1">
    <citation type="submission" date="2020-01" db="EMBL/GenBank/DDBJ databases">
        <title>Genomic analysis of Aminipila sp. CBA3637.</title>
        <authorList>
            <person name="Kim Y.B."/>
            <person name="Roh S.W."/>
        </authorList>
    </citation>
    <scope>NUCLEOTIDE SEQUENCE [LARGE SCALE GENOMIC DNA]</scope>
    <source>
        <strain evidence="1 2">CBA3637</strain>
    </source>
</reference>
<dbReference type="InterPro" id="IPR027417">
    <property type="entry name" value="P-loop_NTPase"/>
</dbReference>
<evidence type="ECO:0000313" key="2">
    <source>
        <dbReference type="Proteomes" id="UP000463883"/>
    </source>
</evidence>
<name>A0A6P1MER8_9FIRM</name>
<sequence>MELITILFITDDLDYARALSTCVAVENSKMFFTIISNEDFYHYPQKDEYKLILVDYMIKTEETGFIILVEVQEPFNNSNQNQHLYRYDTAERLSQELMLLYCKKTGSKFIKPIKGSGQTVFFCSATGGTGKTSVALGLAQELVRFHGKRVLYINYEEFQSTDKYFRPDEEKSLDFYLYYMETNNNLCRIIDSFIITDSYGICTFSGSKGRNPLKLLNVQEMDKFMEMVQQAGSFDFILIDGDSSLNEETLWLISACDKICNISSSEIDIKQIHYNNYLVHSLGRQIFDKTVEVINFYPRETEAEFQESPEKIYIDYDIDSFYTRENDEHLQLITINIEKEFGDGIKRLSEKLTLNLQ</sequence>
<dbReference type="Gene3D" id="3.40.50.300">
    <property type="entry name" value="P-loop containing nucleotide triphosphate hydrolases"/>
    <property type="match status" value="1"/>
</dbReference>
<dbReference type="KEGG" id="amic:Ami3637_00540"/>
<gene>
    <name evidence="1" type="ORF">Ami3637_00540</name>
</gene>
<organism evidence="1 2">
    <name type="scientific">Aminipila terrae</name>
    <dbReference type="NCBI Taxonomy" id="2697030"/>
    <lineage>
        <taxon>Bacteria</taxon>
        <taxon>Bacillati</taxon>
        <taxon>Bacillota</taxon>
        <taxon>Clostridia</taxon>
        <taxon>Peptostreptococcales</taxon>
        <taxon>Anaerovoracaceae</taxon>
        <taxon>Aminipila</taxon>
    </lineage>
</organism>
<dbReference type="Proteomes" id="UP000463883">
    <property type="component" value="Chromosome"/>
</dbReference>
<evidence type="ECO:0008006" key="3">
    <source>
        <dbReference type="Google" id="ProtNLM"/>
    </source>
</evidence>
<accession>A0A6P1MER8</accession>
<proteinExistence type="predicted"/>
<protein>
    <recommendedName>
        <fullName evidence="3">ParA family protein</fullName>
    </recommendedName>
</protein>
<evidence type="ECO:0000313" key="1">
    <source>
        <dbReference type="EMBL" id="QHI71074.1"/>
    </source>
</evidence>
<dbReference type="EMBL" id="CP047591">
    <property type="protein sequence ID" value="QHI71074.1"/>
    <property type="molecule type" value="Genomic_DNA"/>
</dbReference>
<dbReference type="SUPFAM" id="SSF52540">
    <property type="entry name" value="P-loop containing nucleoside triphosphate hydrolases"/>
    <property type="match status" value="1"/>
</dbReference>
<dbReference type="AlphaFoldDB" id="A0A6P1MER8"/>